<dbReference type="InterPro" id="IPR021729">
    <property type="entry name" value="DUF3298"/>
</dbReference>
<dbReference type="RefSeq" id="WP_015547162.1">
    <property type="nucleotide sequence ID" value="NZ_CATYVA010000002.1"/>
</dbReference>
<dbReference type="GeneID" id="92756719"/>
<dbReference type="AlphaFoldDB" id="A0A5B3GGX5"/>
<sequence>MKFPTLALLAAAALTAGSCTKRPVRPQFTVVSTDSLISGNGFSCDFEYRFASIANAQDSPALAAIERMNIDRFFDLENFEGTPEEAASAAIRQVTSDMTPPGNTPESTVRPAWEGEISVESEGSVVDTLLCYVITRASYTGGAHGIYGTECYNYSLAGGYEITTADLFTETQLERLNRLIREDIYEQYGVRSDEELETKGFFPEYIGVTENFLVTPEGITFYYNPYDIGCYALGSVEVSVSREQLAGL</sequence>
<dbReference type="Pfam" id="PF11738">
    <property type="entry name" value="DUF3298"/>
    <property type="match status" value="1"/>
</dbReference>
<dbReference type="EMBL" id="VVXK01000018">
    <property type="protein sequence ID" value="KAA2367555.1"/>
    <property type="molecule type" value="Genomic_DNA"/>
</dbReference>
<accession>A0A5B3GGX5</accession>
<protein>
    <submittedName>
        <fullName evidence="3">DUF3298 domain-containing protein</fullName>
    </submittedName>
</protein>
<evidence type="ECO:0000259" key="1">
    <source>
        <dbReference type="Pfam" id="PF11738"/>
    </source>
</evidence>
<name>A0A5B3GGX5_9BACT</name>
<comment type="caution">
    <text evidence="3">The sequence shown here is derived from an EMBL/GenBank/DDBJ whole genome shotgun (WGS) entry which is preliminary data.</text>
</comment>
<dbReference type="EMBL" id="VVXJ01000041">
    <property type="protein sequence ID" value="KAA2372888.1"/>
    <property type="molecule type" value="Genomic_DNA"/>
</dbReference>
<dbReference type="Gene3D" id="3.90.640.20">
    <property type="entry name" value="Heat-shock cognate protein, ATPase"/>
    <property type="match status" value="1"/>
</dbReference>
<gene>
    <name evidence="3" type="ORF">F2Y07_13335</name>
    <name evidence="2" type="ORF">F2Y13_11705</name>
</gene>
<dbReference type="PROSITE" id="PS51257">
    <property type="entry name" value="PROKAR_LIPOPROTEIN"/>
    <property type="match status" value="1"/>
</dbReference>
<organism evidence="3 4">
    <name type="scientific">Alistipes shahii</name>
    <dbReference type="NCBI Taxonomy" id="328814"/>
    <lineage>
        <taxon>Bacteria</taxon>
        <taxon>Pseudomonadati</taxon>
        <taxon>Bacteroidota</taxon>
        <taxon>Bacteroidia</taxon>
        <taxon>Bacteroidales</taxon>
        <taxon>Rikenellaceae</taxon>
        <taxon>Alistipes</taxon>
    </lineage>
</organism>
<feature type="domain" description="DUF3298" evidence="1">
    <location>
        <begin position="165"/>
        <end position="242"/>
    </location>
</feature>
<evidence type="ECO:0000313" key="3">
    <source>
        <dbReference type="EMBL" id="KAA2372888.1"/>
    </source>
</evidence>
<proteinExistence type="predicted"/>
<evidence type="ECO:0000313" key="4">
    <source>
        <dbReference type="Proteomes" id="UP000322658"/>
    </source>
</evidence>
<evidence type="ECO:0000313" key="2">
    <source>
        <dbReference type="EMBL" id="KAA2367555.1"/>
    </source>
</evidence>
<dbReference type="InterPro" id="IPR037126">
    <property type="entry name" value="PdaC/RsiV-like_sf"/>
</dbReference>
<evidence type="ECO:0000313" key="5">
    <source>
        <dbReference type="Proteomes" id="UP000323567"/>
    </source>
</evidence>
<dbReference type="Gene3D" id="3.30.565.40">
    <property type="entry name" value="Fervidobacterium nodosum Rt17-B1 like"/>
    <property type="match status" value="1"/>
</dbReference>
<dbReference type="Proteomes" id="UP000322658">
    <property type="component" value="Unassembled WGS sequence"/>
</dbReference>
<reference evidence="4 5" key="1">
    <citation type="journal article" date="2019" name="Nat. Med.">
        <title>A library of human gut bacterial isolates paired with longitudinal multiomics data enables mechanistic microbiome research.</title>
        <authorList>
            <person name="Poyet M."/>
            <person name="Groussin M."/>
            <person name="Gibbons S.M."/>
            <person name="Avila-Pacheco J."/>
            <person name="Jiang X."/>
            <person name="Kearney S.M."/>
            <person name="Perrotta A.R."/>
            <person name="Berdy B."/>
            <person name="Zhao S."/>
            <person name="Lieberman T.D."/>
            <person name="Swanson P.K."/>
            <person name="Smith M."/>
            <person name="Roesemann S."/>
            <person name="Alexander J.E."/>
            <person name="Rich S.A."/>
            <person name="Livny J."/>
            <person name="Vlamakis H."/>
            <person name="Clish C."/>
            <person name="Bullock K."/>
            <person name="Deik A."/>
            <person name="Scott J."/>
            <person name="Pierce K.A."/>
            <person name="Xavier R.J."/>
            <person name="Alm E.J."/>
        </authorList>
    </citation>
    <scope>NUCLEOTIDE SEQUENCE [LARGE SCALE GENOMIC DNA]</scope>
    <source>
        <strain evidence="3 4">BIOML-A1</strain>
        <strain evidence="2 5">BIOML-A2</strain>
    </source>
</reference>
<dbReference type="Proteomes" id="UP000323567">
    <property type="component" value="Unassembled WGS sequence"/>
</dbReference>